<dbReference type="Proteomes" id="UP001500037">
    <property type="component" value="Unassembled WGS sequence"/>
</dbReference>
<reference evidence="2 3" key="1">
    <citation type="journal article" date="2019" name="Int. J. Syst. Evol. Microbiol.">
        <title>The Global Catalogue of Microorganisms (GCM) 10K type strain sequencing project: providing services to taxonomists for standard genome sequencing and annotation.</title>
        <authorList>
            <consortium name="The Broad Institute Genomics Platform"/>
            <consortium name="The Broad Institute Genome Sequencing Center for Infectious Disease"/>
            <person name="Wu L."/>
            <person name="Ma J."/>
        </authorList>
    </citation>
    <scope>NUCLEOTIDE SEQUENCE [LARGE SCALE GENOMIC DNA]</scope>
    <source>
        <strain evidence="2 3">JCM 13004</strain>
    </source>
</reference>
<gene>
    <name evidence="2" type="ORF">GCM10009665_50510</name>
</gene>
<evidence type="ECO:0008006" key="4">
    <source>
        <dbReference type="Google" id="ProtNLM"/>
    </source>
</evidence>
<comment type="caution">
    <text evidence="2">The sequence shown here is derived from an EMBL/GenBank/DDBJ whole genome shotgun (WGS) entry which is preliminary data.</text>
</comment>
<organism evidence="2 3">
    <name type="scientific">Kitasatospora nipponensis</name>
    <dbReference type="NCBI Taxonomy" id="258049"/>
    <lineage>
        <taxon>Bacteria</taxon>
        <taxon>Bacillati</taxon>
        <taxon>Actinomycetota</taxon>
        <taxon>Actinomycetes</taxon>
        <taxon>Kitasatosporales</taxon>
        <taxon>Streptomycetaceae</taxon>
        <taxon>Kitasatospora</taxon>
    </lineage>
</organism>
<sequence>MLRRLSFATAAAAASTALLAGAGPAMAAADPAASATARACSGVVQINSLAFQPAQVSPGQGSTATLTATNCTGQAQTVSETWYGRFTSATGGFPQGCPVVDPFLRTVAFAAHQRVAASTSYLVLAGCQASAFTVTVTLSQNGVQLGQASAVLTIG</sequence>
<dbReference type="EMBL" id="BAAALF010000106">
    <property type="protein sequence ID" value="GAA1253738.1"/>
    <property type="molecule type" value="Genomic_DNA"/>
</dbReference>
<feature type="chain" id="PRO_5046493763" description="Ig-like domain-containing protein" evidence="1">
    <location>
        <begin position="28"/>
        <end position="155"/>
    </location>
</feature>
<proteinExistence type="predicted"/>
<evidence type="ECO:0000313" key="2">
    <source>
        <dbReference type="EMBL" id="GAA1253738.1"/>
    </source>
</evidence>
<accession>A0ABN1WPF2</accession>
<name>A0ABN1WPF2_9ACTN</name>
<evidence type="ECO:0000256" key="1">
    <source>
        <dbReference type="SAM" id="SignalP"/>
    </source>
</evidence>
<feature type="signal peptide" evidence="1">
    <location>
        <begin position="1"/>
        <end position="27"/>
    </location>
</feature>
<dbReference type="RefSeq" id="WP_344444264.1">
    <property type="nucleotide sequence ID" value="NZ_BAAALF010000106.1"/>
</dbReference>
<protein>
    <recommendedName>
        <fullName evidence="4">Ig-like domain-containing protein</fullName>
    </recommendedName>
</protein>
<keyword evidence="1" id="KW-0732">Signal</keyword>
<keyword evidence="3" id="KW-1185">Reference proteome</keyword>
<evidence type="ECO:0000313" key="3">
    <source>
        <dbReference type="Proteomes" id="UP001500037"/>
    </source>
</evidence>